<evidence type="ECO:0000313" key="1">
    <source>
        <dbReference type="EMBL" id="JAD38781.1"/>
    </source>
</evidence>
<proteinExistence type="predicted"/>
<reference evidence="1" key="1">
    <citation type="submission" date="2014-09" db="EMBL/GenBank/DDBJ databases">
        <authorList>
            <person name="Magalhaes I.L.F."/>
            <person name="Oliveira U."/>
            <person name="Santos F.R."/>
            <person name="Vidigal T.H.D.A."/>
            <person name="Brescovit A.D."/>
            <person name="Santos A.J."/>
        </authorList>
    </citation>
    <scope>NUCLEOTIDE SEQUENCE</scope>
    <source>
        <tissue evidence="1">Shoot tissue taken approximately 20 cm above the soil surface</tissue>
    </source>
</reference>
<dbReference type="AlphaFoldDB" id="A0A0A8ZIY9"/>
<reference evidence="1" key="2">
    <citation type="journal article" date="2015" name="Data Brief">
        <title>Shoot transcriptome of the giant reed, Arundo donax.</title>
        <authorList>
            <person name="Barrero R.A."/>
            <person name="Guerrero F.D."/>
            <person name="Moolhuijzen P."/>
            <person name="Goolsby J.A."/>
            <person name="Tidwell J."/>
            <person name="Bellgard S.E."/>
            <person name="Bellgard M.I."/>
        </authorList>
    </citation>
    <scope>NUCLEOTIDE SEQUENCE</scope>
    <source>
        <tissue evidence="1">Shoot tissue taken approximately 20 cm above the soil surface</tissue>
    </source>
</reference>
<name>A0A0A8ZIY9_ARUDO</name>
<organism evidence="1">
    <name type="scientific">Arundo donax</name>
    <name type="common">Giant reed</name>
    <name type="synonym">Donax arundinaceus</name>
    <dbReference type="NCBI Taxonomy" id="35708"/>
    <lineage>
        <taxon>Eukaryota</taxon>
        <taxon>Viridiplantae</taxon>
        <taxon>Streptophyta</taxon>
        <taxon>Embryophyta</taxon>
        <taxon>Tracheophyta</taxon>
        <taxon>Spermatophyta</taxon>
        <taxon>Magnoliopsida</taxon>
        <taxon>Liliopsida</taxon>
        <taxon>Poales</taxon>
        <taxon>Poaceae</taxon>
        <taxon>PACMAD clade</taxon>
        <taxon>Arundinoideae</taxon>
        <taxon>Arundineae</taxon>
        <taxon>Arundo</taxon>
    </lineage>
</organism>
<protein>
    <submittedName>
        <fullName evidence="1">Uncharacterized protein</fullName>
    </submittedName>
</protein>
<dbReference type="EMBL" id="GBRH01259114">
    <property type="protein sequence ID" value="JAD38781.1"/>
    <property type="molecule type" value="Transcribed_RNA"/>
</dbReference>
<accession>A0A0A8ZIY9</accession>
<sequence>MNYFELTLLQNCELNKSLCCIHQLCRIELSACQICMMACICSY</sequence>